<accession>A0A2B7ZV76</accession>
<dbReference type="InterPro" id="IPR052897">
    <property type="entry name" value="Sec-Metab_Biosynth_Hydrolase"/>
</dbReference>
<dbReference type="Proteomes" id="UP000226031">
    <property type="component" value="Unassembled WGS sequence"/>
</dbReference>
<dbReference type="InterPro" id="IPR029058">
    <property type="entry name" value="AB_hydrolase_fold"/>
</dbReference>
<protein>
    <recommendedName>
        <fullName evidence="3">AB hydrolase-1 domain-containing protein</fullName>
    </recommendedName>
</protein>
<gene>
    <name evidence="1" type="ORF">GX50_00519</name>
</gene>
<reference evidence="1 2" key="1">
    <citation type="submission" date="2017-10" db="EMBL/GenBank/DDBJ databases">
        <title>Comparative genomics in systemic dimorphic fungi from Ajellomycetaceae.</title>
        <authorList>
            <person name="Munoz J.F."/>
            <person name="Mcewen J.G."/>
            <person name="Clay O.K."/>
            <person name="Cuomo C.A."/>
        </authorList>
    </citation>
    <scope>NUCLEOTIDE SEQUENCE [LARGE SCALE GENOMIC DNA]</scope>
    <source>
        <strain evidence="1 2">UAMH4076</strain>
    </source>
</reference>
<dbReference type="PANTHER" id="PTHR37017:SF11">
    <property type="entry name" value="ESTERASE_LIPASE_THIOESTERASE DOMAIN-CONTAINING PROTEIN"/>
    <property type="match status" value="1"/>
</dbReference>
<name>A0A2B7ZV76_9EURO</name>
<organism evidence="1 2">
    <name type="scientific">[Emmonsia] crescens</name>
    <dbReference type="NCBI Taxonomy" id="73230"/>
    <lineage>
        <taxon>Eukaryota</taxon>
        <taxon>Fungi</taxon>
        <taxon>Dikarya</taxon>
        <taxon>Ascomycota</taxon>
        <taxon>Pezizomycotina</taxon>
        <taxon>Eurotiomycetes</taxon>
        <taxon>Eurotiomycetidae</taxon>
        <taxon>Onygenales</taxon>
        <taxon>Ajellomycetaceae</taxon>
        <taxon>Emergomyces</taxon>
    </lineage>
</organism>
<keyword evidence="2" id="KW-1185">Reference proteome</keyword>
<evidence type="ECO:0008006" key="3">
    <source>
        <dbReference type="Google" id="ProtNLM"/>
    </source>
</evidence>
<dbReference type="VEuPathDB" id="FungiDB:EMCG_00856"/>
<sequence>MSKPTLQSWDIKSWLWHTLYGGILSTKAIEGLSKKEREAQGHLGGVVAMLFPHVLHNHVRIISSYPFSVFAAFDDRSMSLAKQKRMAKNAGIEQLLGPMNCGHSPFLSHPEEVSNFIRKVAGEISS</sequence>
<dbReference type="AlphaFoldDB" id="A0A2B7ZV76"/>
<evidence type="ECO:0000313" key="2">
    <source>
        <dbReference type="Proteomes" id="UP000226031"/>
    </source>
</evidence>
<comment type="caution">
    <text evidence="1">The sequence shown here is derived from an EMBL/GenBank/DDBJ whole genome shotgun (WGS) entry which is preliminary data.</text>
</comment>
<dbReference type="EMBL" id="PDND01000005">
    <property type="protein sequence ID" value="PGH36657.1"/>
    <property type="molecule type" value="Genomic_DNA"/>
</dbReference>
<dbReference type="PANTHER" id="PTHR37017">
    <property type="entry name" value="AB HYDROLASE-1 DOMAIN-CONTAINING PROTEIN-RELATED"/>
    <property type="match status" value="1"/>
</dbReference>
<evidence type="ECO:0000313" key="1">
    <source>
        <dbReference type="EMBL" id="PGH36657.1"/>
    </source>
</evidence>
<proteinExistence type="predicted"/>
<dbReference type="STRING" id="73230.A0A2B7ZV76"/>
<dbReference type="Gene3D" id="3.40.50.1820">
    <property type="entry name" value="alpha/beta hydrolase"/>
    <property type="match status" value="1"/>
</dbReference>